<organism evidence="1 2">
    <name type="scientific">Acrocarpospora phusangensis</name>
    <dbReference type="NCBI Taxonomy" id="1070424"/>
    <lineage>
        <taxon>Bacteria</taxon>
        <taxon>Bacillati</taxon>
        <taxon>Actinomycetota</taxon>
        <taxon>Actinomycetes</taxon>
        <taxon>Streptosporangiales</taxon>
        <taxon>Streptosporangiaceae</taxon>
        <taxon>Acrocarpospora</taxon>
    </lineage>
</organism>
<accession>A0A919Q6J5</accession>
<reference evidence="1" key="1">
    <citation type="submission" date="2021-01" db="EMBL/GenBank/DDBJ databases">
        <title>Whole genome shotgun sequence of Acrocarpospora phusangensis NBRC 108782.</title>
        <authorList>
            <person name="Komaki H."/>
            <person name="Tamura T."/>
        </authorList>
    </citation>
    <scope>NUCLEOTIDE SEQUENCE</scope>
    <source>
        <strain evidence="1">NBRC 108782</strain>
    </source>
</reference>
<name>A0A919Q6J5_9ACTN</name>
<comment type="caution">
    <text evidence="1">The sequence shown here is derived from an EMBL/GenBank/DDBJ whole genome shotgun (WGS) entry which is preliminary data.</text>
</comment>
<protein>
    <submittedName>
        <fullName evidence="1">Uncharacterized protein</fullName>
    </submittedName>
</protein>
<dbReference type="EMBL" id="BOOA01000004">
    <property type="protein sequence ID" value="GIH22506.1"/>
    <property type="molecule type" value="Genomic_DNA"/>
</dbReference>
<dbReference type="AlphaFoldDB" id="A0A919Q6J5"/>
<evidence type="ECO:0000313" key="2">
    <source>
        <dbReference type="Proteomes" id="UP000640052"/>
    </source>
</evidence>
<evidence type="ECO:0000313" key="1">
    <source>
        <dbReference type="EMBL" id="GIH22506.1"/>
    </source>
</evidence>
<proteinExistence type="predicted"/>
<gene>
    <name evidence="1" type="ORF">Aph01nite_08160</name>
</gene>
<dbReference type="Proteomes" id="UP000640052">
    <property type="component" value="Unassembled WGS sequence"/>
</dbReference>
<keyword evidence="2" id="KW-1185">Reference proteome</keyword>
<sequence>MLVTGASGVIEGSGRIGVLTMAGVAAEGVGDFGLGHLLAVASHGEPVEPTMIRDSVRASAFGRVWMDGAQAPVG</sequence>